<evidence type="ECO:0000313" key="4">
    <source>
        <dbReference type="EMBL" id="MDT0499025.1"/>
    </source>
</evidence>
<comment type="caution">
    <text evidence="4">The sequence shown here is derived from an EMBL/GenBank/DDBJ whole genome shotgun (WGS) entry which is preliminary data.</text>
</comment>
<dbReference type="Gene3D" id="2.180.10.10">
    <property type="entry name" value="RHS repeat-associated core"/>
    <property type="match status" value="1"/>
</dbReference>
<feature type="compositionally biased region" description="Low complexity" evidence="2">
    <location>
        <begin position="809"/>
        <end position="818"/>
    </location>
</feature>
<dbReference type="SMART" id="SM00060">
    <property type="entry name" value="FN3"/>
    <property type="match status" value="4"/>
</dbReference>
<feature type="region of interest" description="Disordered" evidence="2">
    <location>
        <begin position="510"/>
        <end position="531"/>
    </location>
</feature>
<accession>A0ABU2WMC4</accession>
<feature type="compositionally biased region" description="Low complexity" evidence="2">
    <location>
        <begin position="512"/>
        <end position="529"/>
    </location>
</feature>
<feature type="domain" description="Fibronectin type-III" evidence="3">
    <location>
        <begin position="705"/>
        <end position="798"/>
    </location>
</feature>
<dbReference type="PANTHER" id="PTHR32305">
    <property type="match status" value="1"/>
</dbReference>
<evidence type="ECO:0000256" key="1">
    <source>
        <dbReference type="ARBA" id="ARBA00022737"/>
    </source>
</evidence>
<feature type="region of interest" description="Disordered" evidence="2">
    <location>
        <begin position="704"/>
        <end position="724"/>
    </location>
</feature>
<feature type="domain" description="Fibronectin type-III" evidence="3">
    <location>
        <begin position="606"/>
        <end position="699"/>
    </location>
</feature>
<dbReference type="InterPro" id="IPR050708">
    <property type="entry name" value="T6SS_VgrG/RHS"/>
</dbReference>
<dbReference type="InterPro" id="IPR056823">
    <property type="entry name" value="TEN-like_YD-shell"/>
</dbReference>
<feature type="compositionally biased region" description="Low complexity" evidence="2">
    <location>
        <begin position="359"/>
        <end position="369"/>
    </location>
</feature>
<evidence type="ECO:0000259" key="3">
    <source>
        <dbReference type="PROSITE" id="PS50853"/>
    </source>
</evidence>
<gene>
    <name evidence="4" type="ORF">RM530_16910</name>
</gene>
<dbReference type="EMBL" id="JAVRIC010000032">
    <property type="protein sequence ID" value="MDT0499025.1"/>
    <property type="molecule type" value="Genomic_DNA"/>
</dbReference>
<dbReference type="InterPro" id="IPR013783">
    <property type="entry name" value="Ig-like_fold"/>
</dbReference>
<dbReference type="Proteomes" id="UP001254608">
    <property type="component" value="Unassembled WGS sequence"/>
</dbReference>
<evidence type="ECO:0000256" key="2">
    <source>
        <dbReference type="SAM" id="MobiDB-lite"/>
    </source>
</evidence>
<feature type="domain" description="Fibronectin type-III" evidence="3">
    <location>
        <begin position="804"/>
        <end position="897"/>
    </location>
</feature>
<dbReference type="InterPro" id="IPR036116">
    <property type="entry name" value="FN3_sf"/>
</dbReference>
<reference evidence="4 5" key="1">
    <citation type="submission" date="2023-09" db="EMBL/GenBank/DDBJ databases">
        <authorList>
            <person name="Rey-Velasco X."/>
        </authorList>
    </citation>
    <scope>NUCLEOTIDE SEQUENCE [LARGE SCALE GENOMIC DNA]</scope>
    <source>
        <strain evidence="4 5">W345</strain>
    </source>
</reference>
<evidence type="ECO:0000313" key="5">
    <source>
        <dbReference type="Proteomes" id="UP001254608"/>
    </source>
</evidence>
<protein>
    <submittedName>
        <fullName evidence="4">RHS repeat-associated core domain-containing protein</fullName>
    </submittedName>
</protein>
<dbReference type="Pfam" id="PF25023">
    <property type="entry name" value="TEN_YD-shell"/>
    <property type="match status" value="1"/>
</dbReference>
<organism evidence="4 5">
    <name type="scientific">Banduia mediterranea</name>
    <dbReference type="NCBI Taxonomy" id="3075609"/>
    <lineage>
        <taxon>Bacteria</taxon>
        <taxon>Pseudomonadati</taxon>
        <taxon>Pseudomonadota</taxon>
        <taxon>Gammaproteobacteria</taxon>
        <taxon>Nevskiales</taxon>
        <taxon>Algiphilaceae</taxon>
        <taxon>Banduia</taxon>
    </lineage>
</organism>
<proteinExistence type="predicted"/>
<keyword evidence="1" id="KW-0677">Repeat</keyword>
<dbReference type="PROSITE" id="PS50853">
    <property type="entry name" value="FN3"/>
    <property type="match status" value="4"/>
</dbReference>
<dbReference type="SUPFAM" id="SSF49265">
    <property type="entry name" value="Fibronectin type III"/>
    <property type="match status" value="3"/>
</dbReference>
<dbReference type="RefSeq" id="WP_311366436.1">
    <property type="nucleotide sequence ID" value="NZ_JAVRIC010000032.1"/>
</dbReference>
<feature type="region of interest" description="Disordered" evidence="2">
    <location>
        <begin position="603"/>
        <end position="626"/>
    </location>
</feature>
<dbReference type="InterPro" id="IPR022385">
    <property type="entry name" value="Rhs_assc_core"/>
</dbReference>
<dbReference type="InterPro" id="IPR003961">
    <property type="entry name" value="FN3_dom"/>
</dbReference>
<feature type="compositionally biased region" description="Low complexity" evidence="2">
    <location>
        <begin position="707"/>
        <end position="724"/>
    </location>
</feature>
<sequence>MSATILSGSKKRVTDAEGNETTITYQAYGEPDESLPTKIEAPEDQTTLINRNIFGLITTVTQSGTYNGSTVSATQSWAYDSYKRLCRKTEPETGSIVFGYDAASQIVWEAKGQSGSGCVSSPPSDATHFVYDGRGRTSLIGHPGSAYDITLDYDDAGNLELVSNPTATWNYAYNNRNLPEFETAQIDGHTFSIDHVYNGLAQLSSQALPSGRSINYAPDAWGRPTKLGSYVTGVNYHPNGLLSAYNYANGLGFSQTLNERQWPKRQQTQTSGALVFQDLEYDYNDSADLIGIIDHTDGADSVTITDMGYDGLHRLTSASGVWGTHGYVYDPLNNIRGRTGSIPLNYSYNTSKNRVSNISGSQSRSYSYDSRGRVESDGQHSYTWTPTDRIETIPGKASYGYDGNGKRIKIEKADGTVEYNLYDLAGELVYVNKIEPDPLALARSGTLVDAEPAQGLAYLPDVATPQYALGAEAETLLRGTIGDYSLGGIRTSPSPPGKLFTVVLDPPRIPDGLSPGSASSPGPTQSSTTVNFSWNASSGTVDYRINIVNEDTGSLVINDSPASNAYQASFDDDTHYSWRVRACGPVACSGFSDPAYFVTPPTPPAVPANPTPGNTSAPGPTTASSTVTVSWSVSSGATHYTVQAFNNATGATAIDTSTAGTSTSLSLGSGTTYRWHVQACNAGGCSIYTANRYFTTPAAATPPPVPANLTPGSTSAPGPSTGGTTLTLDWSNSSGATSYTVKVINQDSGATVLSTSTSSSSHSVTLDDDTSYKWRVRACNAVGCSAYAAYRYFVTPADLAPPPEPGNPSPGSSSAPGPTTANPDVTLNWSAATGAASYTVQVTNRGTSALVVNLSTATTSYLAELDYATAYRWTVKACNAAGCSATTANRYFETPPVPTIESEIEYLSLGGQTLVELVKVGGSNSVTYLHPDLLGSPRRASDSGANQQWREHYDPYGMKLNGVDEKIGYTGHAYDAETGLTYMQARFYDPLVGRFLSTDPVGFDAGNPYGFNRYSYANNNPYRYTDPMVSLFFSSEEQSAAQQLVF</sequence>
<keyword evidence="5" id="KW-1185">Reference proteome</keyword>
<dbReference type="PANTHER" id="PTHR32305:SF17">
    <property type="entry name" value="TRNA NUCLEASE WAPA"/>
    <property type="match status" value="1"/>
</dbReference>
<dbReference type="NCBIfam" id="TIGR03696">
    <property type="entry name" value="Rhs_assc_core"/>
    <property type="match status" value="1"/>
</dbReference>
<feature type="compositionally biased region" description="Low complexity" evidence="2">
    <location>
        <begin position="611"/>
        <end position="626"/>
    </location>
</feature>
<name>A0ABU2WMC4_9GAMM</name>
<feature type="domain" description="Fibronectin type-III" evidence="3">
    <location>
        <begin position="514"/>
        <end position="602"/>
    </location>
</feature>
<dbReference type="Gene3D" id="2.60.40.10">
    <property type="entry name" value="Immunoglobulins"/>
    <property type="match status" value="4"/>
</dbReference>
<feature type="region of interest" description="Disordered" evidence="2">
    <location>
        <begin position="354"/>
        <end position="380"/>
    </location>
</feature>
<feature type="region of interest" description="Disordered" evidence="2">
    <location>
        <begin position="801"/>
        <end position="826"/>
    </location>
</feature>